<dbReference type="PIRSF" id="PIRSF000138">
    <property type="entry name" value="Al-hdrx_acd_dh"/>
    <property type="match status" value="1"/>
</dbReference>
<comment type="caution">
    <text evidence="9">The sequence shown here is derived from an EMBL/GenBank/DDBJ whole genome shotgun (WGS) entry which is preliminary data.</text>
</comment>
<feature type="domain" description="FMN hydroxy acid dehydrogenase" evidence="8">
    <location>
        <begin position="1"/>
        <end position="384"/>
    </location>
</feature>
<evidence type="ECO:0000256" key="4">
    <source>
        <dbReference type="ARBA" id="ARBA00023002"/>
    </source>
</evidence>
<dbReference type="PROSITE" id="PS51349">
    <property type="entry name" value="FMN_HYDROXY_ACID_DH_2"/>
    <property type="match status" value="1"/>
</dbReference>
<evidence type="ECO:0000313" key="10">
    <source>
        <dbReference type="Proteomes" id="UP000244248"/>
    </source>
</evidence>
<protein>
    <submittedName>
        <fullName evidence="9">Alpha-hydroxy-acid oxidizing enzyme</fullName>
    </submittedName>
</protein>
<dbReference type="InterPro" id="IPR000262">
    <property type="entry name" value="FMN-dep_DH"/>
</dbReference>
<keyword evidence="2 7" id="KW-0285">Flavoprotein</keyword>
<evidence type="ECO:0000256" key="7">
    <source>
        <dbReference type="PIRSR" id="PIRSR000138-2"/>
    </source>
</evidence>
<feature type="binding site" evidence="7">
    <location>
        <position position="277"/>
    </location>
    <ligand>
        <name>FMN</name>
        <dbReference type="ChEBI" id="CHEBI:58210"/>
    </ligand>
</feature>
<feature type="binding site" evidence="7">
    <location>
        <position position="279"/>
    </location>
    <ligand>
        <name>glyoxylate</name>
        <dbReference type="ChEBI" id="CHEBI:36655"/>
    </ligand>
</feature>
<proteinExistence type="inferred from homology"/>
<dbReference type="InterPro" id="IPR008259">
    <property type="entry name" value="FMN_hydac_DH_AS"/>
</dbReference>
<feature type="binding site" evidence="7">
    <location>
        <begin position="310"/>
        <end position="314"/>
    </location>
    <ligand>
        <name>FMN</name>
        <dbReference type="ChEBI" id="CHEBI:58210"/>
    </ligand>
</feature>
<feature type="binding site" evidence="7">
    <location>
        <position position="109"/>
    </location>
    <ligand>
        <name>FMN</name>
        <dbReference type="ChEBI" id="CHEBI:58210"/>
    </ligand>
</feature>
<dbReference type="RefSeq" id="WP_107938824.1">
    <property type="nucleotide sequence ID" value="NZ_QANS01000001.1"/>
</dbReference>
<dbReference type="PANTHER" id="PTHR10578">
    <property type="entry name" value="S -2-HYDROXY-ACID OXIDASE-RELATED"/>
    <property type="match status" value="1"/>
</dbReference>
<dbReference type="Proteomes" id="UP000244248">
    <property type="component" value="Unassembled WGS sequence"/>
</dbReference>
<comment type="similarity">
    <text evidence="5">Belongs to the FMN-dependent alpha-hydroxy acid dehydrogenase family.</text>
</comment>
<feature type="binding site" evidence="7">
    <location>
        <position position="132"/>
    </location>
    <ligand>
        <name>glyoxylate</name>
        <dbReference type="ChEBI" id="CHEBI:36655"/>
    </ligand>
</feature>
<feature type="binding site" evidence="7">
    <location>
        <position position="167"/>
    </location>
    <ligand>
        <name>glyoxylate</name>
        <dbReference type="ChEBI" id="CHEBI:36655"/>
    </ligand>
</feature>
<dbReference type="FunFam" id="3.20.20.70:FF:000029">
    <property type="entry name" value="L-lactate dehydrogenase"/>
    <property type="match status" value="1"/>
</dbReference>
<keyword evidence="4" id="KW-0560">Oxidoreductase</keyword>
<reference evidence="9 10" key="1">
    <citation type="submission" date="2018-04" db="EMBL/GenBank/DDBJ databases">
        <title>Novel species isolated from glacier.</title>
        <authorList>
            <person name="Liu Q."/>
            <person name="Xin Y.-H."/>
        </authorList>
    </citation>
    <scope>NUCLEOTIDE SEQUENCE [LARGE SCALE GENOMIC DNA]</scope>
    <source>
        <strain evidence="9 10">GT1R17</strain>
    </source>
</reference>
<evidence type="ECO:0000256" key="5">
    <source>
        <dbReference type="ARBA" id="ARBA00024042"/>
    </source>
</evidence>
<dbReference type="InterPro" id="IPR037396">
    <property type="entry name" value="FMN_HAD"/>
</dbReference>
<dbReference type="EMBL" id="QANS01000001">
    <property type="protein sequence ID" value="PTU33116.1"/>
    <property type="molecule type" value="Genomic_DNA"/>
</dbReference>
<comment type="cofactor">
    <cofactor evidence="1">
        <name>FMN</name>
        <dbReference type="ChEBI" id="CHEBI:58210"/>
    </cofactor>
</comment>
<feature type="binding site" evidence="7">
    <location>
        <position position="158"/>
    </location>
    <ligand>
        <name>FMN</name>
        <dbReference type="ChEBI" id="CHEBI:58210"/>
    </ligand>
</feature>
<gene>
    <name evidence="9" type="ORF">CJD38_03145</name>
</gene>
<accession>A0A2T5MKK9</accession>
<evidence type="ECO:0000256" key="6">
    <source>
        <dbReference type="PIRSR" id="PIRSR000138-1"/>
    </source>
</evidence>
<name>A0A2T5MKK9_9GAMM</name>
<dbReference type="PROSITE" id="PS00557">
    <property type="entry name" value="FMN_HYDROXY_ACID_DH_1"/>
    <property type="match status" value="1"/>
</dbReference>
<feature type="binding site" evidence="7">
    <location>
        <begin position="80"/>
        <end position="82"/>
    </location>
    <ligand>
        <name>FMN</name>
        <dbReference type="ChEBI" id="CHEBI:58210"/>
    </ligand>
</feature>
<evidence type="ECO:0000256" key="2">
    <source>
        <dbReference type="ARBA" id="ARBA00022630"/>
    </source>
</evidence>
<feature type="binding site" evidence="7">
    <location>
        <position position="255"/>
    </location>
    <ligand>
        <name>FMN</name>
        <dbReference type="ChEBI" id="CHEBI:58210"/>
    </ligand>
</feature>
<dbReference type="Gene3D" id="3.20.20.70">
    <property type="entry name" value="Aldolase class I"/>
    <property type="match status" value="1"/>
</dbReference>
<dbReference type="SUPFAM" id="SSF51395">
    <property type="entry name" value="FMN-linked oxidoreductases"/>
    <property type="match status" value="1"/>
</dbReference>
<dbReference type="CDD" id="cd02809">
    <property type="entry name" value="alpha_hydroxyacid_oxid_FMN"/>
    <property type="match status" value="1"/>
</dbReference>
<feature type="active site" description="Proton acceptor" evidence="6">
    <location>
        <position position="279"/>
    </location>
</feature>
<dbReference type="Pfam" id="PF01070">
    <property type="entry name" value="FMN_dh"/>
    <property type="match status" value="1"/>
</dbReference>
<feature type="binding site" evidence="7">
    <location>
        <position position="27"/>
    </location>
    <ligand>
        <name>glyoxylate</name>
        <dbReference type="ChEBI" id="CHEBI:36655"/>
    </ligand>
</feature>
<dbReference type="InterPro" id="IPR013785">
    <property type="entry name" value="Aldolase_TIM"/>
</dbReference>
<dbReference type="AlphaFoldDB" id="A0A2T5MKK9"/>
<organism evidence="9 10">
    <name type="scientific">Stenotrophobium rhamnosiphilum</name>
    <dbReference type="NCBI Taxonomy" id="2029166"/>
    <lineage>
        <taxon>Bacteria</taxon>
        <taxon>Pseudomonadati</taxon>
        <taxon>Pseudomonadota</taxon>
        <taxon>Gammaproteobacteria</taxon>
        <taxon>Nevskiales</taxon>
        <taxon>Nevskiaceae</taxon>
        <taxon>Stenotrophobium</taxon>
    </lineage>
</organism>
<dbReference type="GO" id="GO:0010181">
    <property type="term" value="F:FMN binding"/>
    <property type="evidence" value="ECO:0007669"/>
    <property type="project" value="InterPro"/>
</dbReference>
<feature type="binding site" evidence="7">
    <location>
        <begin position="333"/>
        <end position="334"/>
    </location>
    <ligand>
        <name>FMN</name>
        <dbReference type="ChEBI" id="CHEBI:58210"/>
    </ligand>
</feature>
<evidence type="ECO:0000256" key="3">
    <source>
        <dbReference type="ARBA" id="ARBA00022643"/>
    </source>
</evidence>
<dbReference type="OrthoDB" id="9770452at2"/>
<dbReference type="PANTHER" id="PTHR10578:SF149">
    <property type="entry name" value="2-HYDROXYACID OXIDASE 2"/>
    <property type="match status" value="1"/>
</dbReference>
<dbReference type="GO" id="GO:0016614">
    <property type="term" value="F:oxidoreductase activity, acting on CH-OH group of donors"/>
    <property type="evidence" value="ECO:0007669"/>
    <property type="project" value="UniProtKB-ARBA"/>
</dbReference>
<evidence type="ECO:0000256" key="1">
    <source>
        <dbReference type="ARBA" id="ARBA00001917"/>
    </source>
</evidence>
<sequence length="385" mass="42495">MSLKRCYNIDDLRIRAKKKLPAPMFHYIDGGADDEWTLRRNTSAFEQYQLLPRYLNDISRVDLSTRVLDSDLRMPLLLSPTGMSRLFHHHKELGAARAADKHGLLYSLSTMATTSLEDVAAATTGPKMFQIYIFKDRELTRELVQRCKKAGYKALCLTVDTAVAGNRERDHRHGMTMPPRITPSSFFSYATSFEWLFNLLRDPDFRLANVAHRVDALGNGAMGLIEYVNSQFDRSVTWEDAAWLAEQWQGPFVIKGMSTVEDAKLAVSIGATAAMLSNHGGRQLDGCPSPIETVAPIRDAIGNQLELIVDGGIRRGTHVLKALALGANACSIGRPYLYGLAAGGEAGVDRALTLLHDEIARSLNLLGCTSVSELGPQHVRQLNVA</sequence>
<evidence type="ECO:0000313" key="9">
    <source>
        <dbReference type="EMBL" id="PTU33116.1"/>
    </source>
</evidence>
<dbReference type="InterPro" id="IPR012133">
    <property type="entry name" value="Alpha-hydoxy_acid_DH_FMN"/>
</dbReference>
<keyword evidence="10" id="KW-1185">Reference proteome</keyword>
<feature type="binding site" evidence="7">
    <location>
        <position position="130"/>
    </location>
    <ligand>
        <name>FMN</name>
        <dbReference type="ChEBI" id="CHEBI:58210"/>
    </ligand>
</feature>
<feature type="binding site" evidence="7">
    <location>
        <position position="282"/>
    </location>
    <ligand>
        <name>glyoxylate</name>
        <dbReference type="ChEBI" id="CHEBI:36655"/>
    </ligand>
</feature>
<keyword evidence="3 7" id="KW-0288">FMN</keyword>
<evidence type="ECO:0000259" key="8">
    <source>
        <dbReference type="PROSITE" id="PS51349"/>
    </source>
</evidence>